<dbReference type="PRINTS" id="PR00328">
    <property type="entry name" value="SAR1GTPBP"/>
</dbReference>
<gene>
    <name evidence="7" type="ORF">PSACC_03554</name>
</gene>
<dbReference type="GO" id="GO:0003924">
    <property type="term" value="F:GTPase activity"/>
    <property type="evidence" value="ECO:0007669"/>
    <property type="project" value="InterPro"/>
</dbReference>
<keyword evidence="3 4" id="KW-0342">GTP-binding</keyword>
<feature type="binding site" evidence="4">
    <location>
        <begin position="23"/>
        <end position="30"/>
    </location>
    <ligand>
        <name>GTP</name>
        <dbReference type="ChEBI" id="CHEBI:37565"/>
    </ligand>
</feature>
<protein>
    <submittedName>
        <fullName evidence="7">ARF-like GTPase</fullName>
    </submittedName>
</protein>
<dbReference type="PROSITE" id="PS51417">
    <property type="entry name" value="ARF"/>
    <property type="match status" value="1"/>
</dbReference>
<organism evidence="7 8">
    <name type="scientific">Paramicrosporidium saccamoebae</name>
    <dbReference type="NCBI Taxonomy" id="1246581"/>
    <lineage>
        <taxon>Eukaryota</taxon>
        <taxon>Fungi</taxon>
        <taxon>Fungi incertae sedis</taxon>
        <taxon>Cryptomycota</taxon>
        <taxon>Cryptomycota incertae sedis</taxon>
        <taxon>Paramicrosporidium</taxon>
    </lineage>
</organism>
<evidence type="ECO:0000313" key="7">
    <source>
        <dbReference type="EMBL" id="PJF16639.1"/>
    </source>
</evidence>
<accession>A0A2H9TG25</accession>
<dbReference type="InterPro" id="IPR044612">
    <property type="entry name" value="ARL2/3"/>
</dbReference>
<dbReference type="EMBL" id="MTSL01000213">
    <property type="protein sequence ID" value="PJF16639.1"/>
    <property type="molecule type" value="Genomic_DNA"/>
</dbReference>
<dbReference type="Gene3D" id="3.40.50.300">
    <property type="entry name" value="P-loop containing nucleotide triphosphate hydrolases"/>
    <property type="match status" value="1"/>
</dbReference>
<dbReference type="GO" id="GO:0007021">
    <property type="term" value="P:tubulin complex assembly"/>
    <property type="evidence" value="ECO:0007669"/>
    <property type="project" value="EnsemblFungi"/>
</dbReference>
<keyword evidence="5" id="KW-0460">Magnesium</keyword>
<proteinExistence type="inferred from homology"/>
<dbReference type="InterPro" id="IPR006689">
    <property type="entry name" value="Small_GTPase_ARF/SAR"/>
</dbReference>
<dbReference type="FunFam" id="3.40.50.300:FF:001166">
    <property type="entry name" value="ADP-ribosylation factor D"/>
    <property type="match status" value="1"/>
</dbReference>
<keyword evidence="2 4" id="KW-0547">Nucleotide-binding</keyword>
<feature type="binding site" evidence="4">
    <location>
        <position position="69"/>
    </location>
    <ligand>
        <name>GTP</name>
        <dbReference type="ChEBI" id="CHEBI:37565"/>
    </ligand>
</feature>
<dbReference type="SMART" id="SM00178">
    <property type="entry name" value="SAR"/>
    <property type="match status" value="1"/>
</dbReference>
<evidence type="ECO:0000256" key="6">
    <source>
        <dbReference type="RuleBase" id="RU003925"/>
    </source>
</evidence>
<dbReference type="SUPFAM" id="SSF52540">
    <property type="entry name" value="P-loop containing nucleoside triphosphate hydrolases"/>
    <property type="match status" value="1"/>
</dbReference>
<evidence type="ECO:0000256" key="5">
    <source>
        <dbReference type="PIRSR" id="PIRSR606689-2"/>
    </source>
</evidence>
<evidence type="ECO:0000256" key="4">
    <source>
        <dbReference type="PIRSR" id="PIRSR606689-1"/>
    </source>
</evidence>
<evidence type="ECO:0000256" key="1">
    <source>
        <dbReference type="ARBA" id="ARBA00010290"/>
    </source>
</evidence>
<keyword evidence="8" id="KW-1185">Reference proteome</keyword>
<dbReference type="AlphaFoldDB" id="A0A2H9TG25"/>
<dbReference type="GO" id="GO:0046872">
    <property type="term" value="F:metal ion binding"/>
    <property type="evidence" value="ECO:0007669"/>
    <property type="project" value="UniProtKB-KW"/>
</dbReference>
<comment type="caution">
    <text evidence="7">The sequence shown here is derived from an EMBL/GenBank/DDBJ whole genome shotgun (WGS) entry which is preliminary data.</text>
</comment>
<dbReference type="Proteomes" id="UP000240830">
    <property type="component" value="Unassembled WGS sequence"/>
</dbReference>
<reference evidence="7 8" key="1">
    <citation type="submission" date="2016-10" db="EMBL/GenBank/DDBJ databases">
        <title>The genome of Paramicrosporidium saccamoebae is the missing link in understanding Cryptomycota and Microsporidia evolution.</title>
        <authorList>
            <person name="Quandt C.A."/>
            <person name="Beaudet D."/>
            <person name="Corsaro D."/>
            <person name="Michel R."/>
            <person name="Corradi N."/>
            <person name="James T."/>
        </authorList>
    </citation>
    <scope>NUCLEOTIDE SEQUENCE [LARGE SCALE GENOMIC DNA]</scope>
    <source>
        <strain evidence="7 8">KSL3</strain>
    </source>
</reference>
<name>A0A2H9TG25_9FUNG</name>
<comment type="similarity">
    <text evidence="1 6">Belongs to the small GTPase superfamily. Arf family.</text>
</comment>
<feature type="binding site" evidence="5">
    <location>
        <position position="30"/>
    </location>
    <ligand>
        <name>Mg(2+)</name>
        <dbReference type="ChEBI" id="CHEBI:18420"/>
    </ligand>
</feature>
<sequence length="181" mass="20138">MGLATIIRKTKLKERQMRILILGLDGAGKSTVVAQWMSTPTLEVSPTFGFHIHTLAHPPYMLHLWDIGGQRTIRSYWRNYYEETDGLVFVVDAAAPQRLGESMSELRMLLGEDRLASASVLVLANKQDCKGALPVEEITAMVGQFKTSCRVMGCSAVTGDNVSDSLNWLIKDIATRLYHKV</sequence>
<dbReference type="InterPro" id="IPR027417">
    <property type="entry name" value="P-loop_NTPase"/>
</dbReference>
<dbReference type="SMART" id="SM00175">
    <property type="entry name" value="RAB"/>
    <property type="match status" value="1"/>
</dbReference>
<dbReference type="SMART" id="SM00177">
    <property type="entry name" value="ARF"/>
    <property type="match status" value="1"/>
</dbReference>
<feature type="binding site" evidence="5">
    <location>
        <position position="47"/>
    </location>
    <ligand>
        <name>Mg(2+)</name>
        <dbReference type="ChEBI" id="CHEBI:18420"/>
    </ligand>
</feature>
<evidence type="ECO:0000313" key="8">
    <source>
        <dbReference type="Proteomes" id="UP000240830"/>
    </source>
</evidence>
<dbReference type="OrthoDB" id="2011769at2759"/>
<dbReference type="STRING" id="1246581.A0A2H9TG25"/>
<feature type="binding site" evidence="4">
    <location>
        <begin position="125"/>
        <end position="128"/>
    </location>
    <ligand>
        <name>GTP</name>
        <dbReference type="ChEBI" id="CHEBI:37565"/>
    </ligand>
</feature>
<evidence type="ECO:0000256" key="2">
    <source>
        <dbReference type="ARBA" id="ARBA00022741"/>
    </source>
</evidence>
<dbReference type="GO" id="GO:0005525">
    <property type="term" value="F:GTP binding"/>
    <property type="evidence" value="ECO:0007669"/>
    <property type="project" value="UniProtKB-KW"/>
</dbReference>
<dbReference type="PANTHER" id="PTHR45697">
    <property type="entry name" value="ADP-RIBOSYLATION FACTOR-LIKE PROTEIN 2-RELATED"/>
    <property type="match status" value="1"/>
</dbReference>
<dbReference type="GO" id="GO:0006457">
    <property type="term" value="P:protein folding"/>
    <property type="evidence" value="ECO:0007669"/>
    <property type="project" value="EnsemblFungi"/>
</dbReference>
<evidence type="ECO:0000256" key="3">
    <source>
        <dbReference type="ARBA" id="ARBA00023134"/>
    </source>
</evidence>
<dbReference type="NCBIfam" id="TIGR00231">
    <property type="entry name" value="small_GTP"/>
    <property type="match status" value="1"/>
</dbReference>
<dbReference type="InterPro" id="IPR005225">
    <property type="entry name" value="Small_GTP-bd"/>
</dbReference>
<dbReference type="Pfam" id="PF00025">
    <property type="entry name" value="Arf"/>
    <property type="match status" value="1"/>
</dbReference>
<keyword evidence="5" id="KW-0479">Metal-binding</keyword>